<dbReference type="AlphaFoldDB" id="A0A081BW19"/>
<dbReference type="Proteomes" id="UP000030661">
    <property type="component" value="Unassembled WGS sequence"/>
</dbReference>
<evidence type="ECO:0000313" key="1">
    <source>
        <dbReference type="EMBL" id="GAK56524.1"/>
    </source>
</evidence>
<evidence type="ECO:0000313" key="2">
    <source>
        <dbReference type="Proteomes" id="UP000030661"/>
    </source>
</evidence>
<dbReference type="STRING" id="1499967.U27_03486"/>
<protein>
    <submittedName>
        <fullName evidence="1">Uncharacterized protein</fullName>
    </submittedName>
</protein>
<reference evidence="1" key="1">
    <citation type="journal article" date="2015" name="PeerJ">
        <title>First genomic representation of candidate bacterial phylum KSB3 points to enhanced environmental sensing as a trigger of wastewater bulking.</title>
        <authorList>
            <person name="Sekiguchi Y."/>
            <person name="Ohashi A."/>
            <person name="Parks D.H."/>
            <person name="Yamauchi T."/>
            <person name="Tyson G.W."/>
            <person name="Hugenholtz P."/>
        </authorList>
    </citation>
    <scope>NUCLEOTIDE SEQUENCE [LARGE SCALE GENOMIC DNA]</scope>
</reference>
<keyword evidence="2" id="KW-1185">Reference proteome</keyword>
<dbReference type="EMBL" id="DF820464">
    <property type="protein sequence ID" value="GAK56524.1"/>
    <property type="molecule type" value="Genomic_DNA"/>
</dbReference>
<name>A0A081BW19_VECG1</name>
<proteinExistence type="predicted"/>
<dbReference type="HOGENOM" id="CLU_2341069_0_0_0"/>
<organism evidence="1">
    <name type="scientific">Vecturithrix granuli</name>
    <dbReference type="NCBI Taxonomy" id="1499967"/>
    <lineage>
        <taxon>Bacteria</taxon>
        <taxon>Candidatus Moduliflexota</taxon>
        <taxon>Candidatus Vecturitrichia</taxon>
        <taxon>Candidatus Vecturitrichales</taxon>
        <taxon>Candidatus Vecturitrichaceae</taxon>
        <taxon>Candidatus Vecturithrix</taxon>
    </lineage>
</organism>
<gene>
    <name evidence="1" type="ORF">U27_03486</name>
</gene>
<accession>A0A081BW19</accession>
<sequence>MVKQQCYTVNESPRATINFLRLLQDVPVETEPAVPYPQANDLDKVVDIIHLVATGISTKSEISEYFDFDERQGDYYLNTDCTPAQKTNISRNFSAIV</sequence>